<dbReference type="Proteomes" id="UP000627292">
    <property type="component" value="Unassembled WGS sequence"/>
</dbReference>
<evidence type="ECO:0000256" key="2">
    <source>
        <dbReference type="ARBA" id="ARBA00022617"/>
    </source>
</evidence>
<sequence>MKKDIENRQDIQLLVDNFYTKVKADATIGYFFSEVVPVNWQSHLPRMYSFWETVLLGQASYKGNPLLKHIDINRLQPLLDKHFDQWLVLWHQTINELFDGPIAESAKRKPEQMKIIMLSKMHPLPSSLL</sequence>
<reference evidence="5" key="1">
    <citation type="journal article" date="2014" name="Int. J. Syst. Evol. Microbiol.">
        <title>Complete genome sequence of Corynebacterium casei LMG S-19264T (=DSM 44701T), isolated from a smear-ripened cheese.</title>
        <authorList>
            <consortium name="US DOE Joint Genome Institute (JGI-PGF)"/>
            <person name="Walter F."/>
            <person name="Albersmeier A."/>
            <person name="Kalinowski J."/>
            <person name="Ruckert C."/>
        </authorList>
    </citation>
    <scope>NUCLEOTIDE SEQUENCE</scope>
    <source>
        <strain evidence="5">CGMCC 1.15290</strain>
    </source>
</reference>
<dbReference type="EMBL" id="BMIB01000001">
    <property type="protein sequence ID" value="GGH58738.1"/>
    <property type="molecule type" value="Genomic_DNA"/>
</dbReference>
<dbReference type="RefSeq" id="WP_188950350.1">
    <property type="nucleotide sequence ID" value="NZ_BMIB01000001.1"/>
</dbReference>
<keyword evidence="3" id="KW-0479">Metal-binding</keyword>
<dbReference type="InterPro" id="IPR001486">
    <property type="entry name" value="Hemoglobin_trunc"/>
</dbReference>
<evidence type="ECO:0000256" key="1">
    <source>
        <dbReference type="ARBA" id="ARBA00022448"/>
    </source>
</evidence>
<dbReference type="CDD" id="cd08916">
    <property type="entry name" value="TrHb3_P"/>
    <property type="match status" value="1"/>
</dbReference>
<evidence type="ECO:0000313" key="5">
    <source>
        <dbReference type="EMBL" id="GGH58738.1"/>
    </source>
</evidence>
<keyword evidence="1" id="KW-0813">Transport</keyword>
<dbReference type="GO" id="GO:0020037">
    <property type="term" value="F:heme binding"/>
    <property type="evidence" value="ECO:0007669"/>
    <property type="project" value="InterPro"/>
</dbReference>
<keyword evidence="2" id="KW-0349">Heme</keyword>
<evidence type="ECO:0000256" key="4">
    <source>
        <dbReference type="ARBA" id="ARBA00023004"/>
    </source>
</evidence>
<evidence type="ECO:0000313" key="6">
    <source>
        <dbReference type="Proteomes" id="UP000627292"/>
    </source>
</evidence>
<reference evidence="5" key="2">
    <citation type="submission" date="2020-09" db="EMBL/GenBank/DDBJ databases">
        <authorList>
            <person name="Sun Q."/>
            <person name="Zhou Y."/>
        </authorList>
    </citation>
    <scope>NUCLEOTIDE SEQUENCE</scope>
    <source>
        <strain evidence="5">CGMCC 1.15290</strain>
    </source>
</reference>
<name>A0A917IPK7_9BACT</name>
<keyword evidence="4" id="KW-0408">Iron</keyword>
<dbReference type="GO" id="GO:0019825">
    <property type="term" value="F:oxygen binding"/>
    <property type="evidence" value="ECO:0007669"/>
    <property type="project" value="InterPro"/>
</dbReference>
<dbReference type="Gene3D" id="1.10.490.10">
    <property type="entry name" value="Globins"/>
    <property type="match status" value="1"/>
</dbReference>
<dbReference type="InterPro" id="IPR009050">
    <property type="entry name" value="Globin-like_sf"/>
</dbReference>
<evidence type="ECO:0008006" key="7">
    <source>
        <dbReference type="Google" id="ProtNLM"/>
    </source>
</evidence>
<protein>
    <recommendedName>
        <fullName evidence="7">Hemoglobin</fullName>
    </recommendedName>
</protein>
<dbReference type="InterPro" id="IPR012292">
    <property type="entry name" value="Globin/Proto"/>
</dbReference>
<accession>A0A917IPK7</accession>
<gene>
    <name evidence="5" type="ORF">GCM10011379_04750</name>
</gene>
<comment type="caution">
    <text evidence="5">The sequence shown here is derived from an EMBL/GenBank/DDBJ whole genome shotgun (WGS) entry which is preliminary data.</text>
</comment>
<dbReference type="AlphaFoldDB" id="A0A917IPK7"/>
<dbReference type="SUPFAM" id="SSF46458">
    <property type="entry name" value="Globin-like"/>
    <property type="match status" value="1"/>
</dbReference>
<proteinExistence type="predicted"/>
<dbReference type="Pfam" id="PF01152">
    <property type="entry name" value="Bac_globin"/>
    <property type="match status" value="1"/>
</dbReference>
<dbReference type="GO" id="GO:0046872">
    <property type="term" value="F:metal ion binding"/>
    <property type="evidence" value="ECO:0007669"/>
    <property type="project" value="UniProtKB-KW"/>
</dbReference>
<organism evidence="5 6">
    <name type="scientific">Filimonas zeae</name>
    <dbReference type="NCBI Taxonomy" id="1737353"/>
    <lineage>
        <taxon>Bacteria</taxon>
        <taxon>Pseudomonadati</taxon>
        <taxon>Bacteroidota</taxon>
        <taxon>Chitinophagia</taxon>
        <taxon>Chitinophagales</taxon>
        <taxon>Chitinophagaceae</taxon>
        <taxon>Filimonas</taxon>
    </lineage>
</organism>
<evidence type="ECO:0000256" key="3">
    <source>
        <dbReference type="ARBA" id="ARBA00022723"/>
    </source>
</evidence>
<keyword evidence="6" id="KW-1185">Reference proteome</keyword>